<dbReference type="RefSeq" id="WP_115361069.1">
    <property type="nucleotide sequence ID" value="NZ_QDKL01000002.1"/>
</dbReference>
<keyword evidence="8" id="KW-1185">Reference proteome</keyword>
<dbReference type="GO" id="GO:0032259">
    <property type="term" value="P:methylation"/>
    <property type="evidence" value="ECO:0007669"/>
    <property type="project" value="UniProtKB-KW"/>
</dbReference>
<evidence type="ECO:0000256" key="2">
    <source>
        <dbReference type="ARBA" id="ARBA00022603"/>
    </source>
</evidence>
<evidence type="ECO:0000313" key="7">
    <source>
        <dbReference type="EMBL" id="RZF21561.1"/>
    </source>
</evidence>
<evidence type="ECO:0000256" key="3">
    <source>
        <dbReference type="ARBA" id="ARBA00022679"/>
    </source>
</evidence>
<keyword evidence="6" id="KW-0175">Coiled coil</keyword>
<evidence type="ECO:0000256" key="5">
    <source>
        <dbReference type="ARBA" id="ARBA00023098"/>
    </source>
</evidence>
<keyword evidence="3" id="KW-0808">Transferase</keyword>
<dbReference type="InterPro" id="IPR003333">
    <property type="entry name" value="CMAS"/>
</dbReference>
<dbReference type="Gene3D" id="3.40.50.150">
    <property type="entry name" value="Vaccinia Virus protein VP39"/>
    <property type="match status" value="1"/>
</dbReference>
<dbReference type="PANTHER" id="PTHR43667:SF2">
    <property type="entry name" value="FATTY ACID C-METHYL TRANSFERASE"/>
    <property type="match status" value="1"/>
</dbReference>
<name>A0ABY0IF28_9BACT</name>
<dbReference type="InterPro" id="IPR029063">
    <property type="entry name" value="SAM-dependent_MTases_sf"/>
</dbReference>
<feature type="coiled-coil region" evidence="6">
    <location>
        <begin position="171"/>
        <end position="198"/>
    </location>
</feature>
<proteinExistence type="inferred from homology"/>
<dbReference type="PANTHER" id="PTHR43667">
    <property type="entry name" value="CYCLOPROPANE-FATTY-ACYL-PHOSPHOLIPID SYNTHASE"/>
    <property type="match status" value="1"/>
</dbReference>
<keyword evidence="5" id="KW-0443">Lipid metabolism</keyword>
<dbReference type="SUPFAM" id="SSF53335">
    <property type="entry name" value="S-adenosyl-L-methionine-dependent methyltransferases"/>
    <property type="match status" value="1"/>
</dbReference>
<protein>
    <submittedName>
        <fullName evidence="7">Class I SAM-dependent methyltransferase</fullName>
    </submittedName>
</protein>
<dbReference type="PIRSF" id="PIRSF003085">
    <property type="entry name" value="CMAS"/>
    <property type="match status" value="1"/>
</dbReference>
<reference evidence="8" key="1">
    <citation type="journal article" date="2019" name="Int. J. Syst. Evol. Microbiol.">
        <title>Halobacteriovorax valvorus sp. nov., a novel prokaryotic predator isolated from coastal seawater of China.</title>
        <authorList>
            <person name="Chen M.-X."/>
        </authorList>
    </citation>
    <scope>NUCLEOTIDE SEQUENCE [LARGE SCALE GENOMIC DNA]</scope>
    <source>
        <strain evidence="8">BL9</strain>
    </source>
</reference>
<evidence type="ECO:0000256" key="6">
    <source>
        <dbReference type="SAM" id="Coils"/>
    </source>
</evidence>
<evidence type="ECO:0000256" key="4">
    <source>
        <dbReference type="ARBA" id="ARBA00022691"/>
    </source>
</evidence>
<gene>
    <name evidence="7" type="ORF">DAY19_07690</name>
</gene>
<dbReference type="GO" id="GO:0008168">
    <property type="term" value="F:methyltransferase activity"/>
    <property type="evidence" value="ECO:0007669"/>
    <property type="project" value="UniProtKB-KW"/>
</dbReference>
<dbReference type="Proteomes" id="UP000443582">
    <property type="component" value="Unassembled WGS sequence"/>
</dbReference>
<evidence type="ECO:0000256" key="1">
    <source>
        <dbReference type="ARBA" id="ARBA00010815"/>
    </source>
</evidence>
<keyword evidence="2 7" id="KW-0489">Methyltransferase</keyword>
<dbReference type="CDD" id="cd02440">
    <property type="entry name" value="AdoMet_MTases"/>
    <property type="match status" value="1"/>
</dbReference>
<accession>A0ABY0IF28</accession>
<dbReference type="EMBL" id="QDKL01000002">
    <property type="protein sequence ID" value="RZF21561.1"/>
    <property type="molecule type" value="Genomic_DNA"/>
</dbReference>
<evidence type="ECO:0000313" key="8">
    <source>
        <dbReference type="Proteomes" id="UP000443582"/>
    </source>
</evidence>
<dbReference type="InterPro" id="IPR050723">
    <property type="entry name" value="CFA/CMAS"/>
</dbReference>
<comment type="caution">
    <text evidence="7">The sequence shown here is derived from an EMBL/GenBank/DDBJ whole genome shotgun (WGS) entry which is preliminary data.</text>
</comment>
<comment type="similarity">
    <text evidence="1">Belongs to the CFA/CMAS family.</text>
</comment>
<keyword evidence="4" id="KW-0949">S-adenosyl-L-methionine</keyword>
<sequence>MKPDYKTLQKYPEVQALSNYGFLTRSIRKLILKSLDDLQYGRLKIIEQDITTEVGKGDILVNAEIKVNDPSFFVDVFTKGSIGAAESYILKKWDTDDLDNVMRLFALNKSTLSQVDSGLVNLLKPARLIEYWQDRNTIDGSKKNIKAHYDLPDELFEHFLDESMMYSSAFFENEESTLEEAQQAKLKLIAERLDIRAENRILEIGSGWGALAIYLAKNYDCHVTTTTISDNQYRVTKERIAKEGLEDKITLLKDDYRLLKGEYDRVVSIEMIEAVGEQFLDSYTQKISDLLVEDGLALLQIITINDQEYDRAVKELDFIKKFIFPGSFIPSIHAVLSSFKSTSDMRLYNQVDFTSHYARTLEEWKKRFNTNTHEIPKLGEDEEFIRLWNFYFSYCIGGFHERAIGVSHLTFGKPLYRN</sequence>
<organism evidence="7 8">
    <name type="scientific">Halobacteriovorax vibrionivorans</name>
    <dbReference type="NCBI Taxonomy" id="2152716"/>
    <lineage>
        <taxon>Bacteria</taxon>
        <taxon>Pseudomonadati</taxon>
        <taxon>Bdellovibrionota</taxon>
        <taxon>Bacteriovoracia</taxon>
        <taxon>Bacteriovoracales</taxon>
        <taxon>Halobacteriovoraceae</taxon>
        <taxon>Halobacteriovorax</taxon>
    </lineage>
</organism>
<dbReference type="Pfam" id="PF02353">
    <property type="entry name" value="CMAS"/>
    <property type="match status" value="1"/>
</dbReference>